<evidence type="ECO:0000256" key="1">
    <source>
        <dbReference type="ARBA" id="ARBA00022603"/>
    </source>
</evidence>
<evidence type="ECO:0000256" key="3">
    <source>
        <dbReference type="ARBA" id="ARBA00022691"/>
    </source>
</evidence>
<dbReference type="InParanoid" id="A0A0U5JCK9"/>
<dbReference type="SUPFAM" id="SSF53335">
    <property type="entry name" value="S-adenosyl-L-methionine-dependent methyltransferases"/>
    <property type="match status" value="1"/>
</dbReference>
<dbReference type="STRING" id="389348.PNK_2134"/>
<dbReference type="PANTHER" id="PTHR43042">
    <property type="entry name" value="SAM-DEPENDENT METHYLTRANSFERASE"/>
    <property type="match status" value="1"/>
</dbReference>
<keyword evidence="3" id="KW-0949">S-adenosyl-L-methionine</keyword>
<dbReference type="PATRIC" id="fig|389348.3.peg.2397"/>
<dbReference type="AlphaFoldDB" id="A0A0U5JCK9"/>
<evidence type="ECO:0000313" key="5">
    <source>
        <dbReference type="EMBL" id="CUI17737.1"/>
    </source>
</evidence>
<sequence>MTNSKSYALIDSGDGRKLERFGPYVLSRPCSQAVWRPQLPAAKWNQADASFSREQENNWANLQSLPEIWQIEVANLIFKISPTDFGHLGIFPEQKTFWEWIQAIIKPHAKSKPRVLNLFAYSGGSTLAAAKAGAAVCHLDASKGMVAWARENAALNGLEEAPVRWIVEDVKKFLARERKRGSRYEGIILDPPSFGRGSKGELFKIEDEIVNLLQDCRDLLSDNPLFVLFSCHTPGFSPLVMQHLLSQAMQGIEGTIDVGEMVLAGQGALEVPSGTYARWTGKR</sequence>
<name>A0A0U5JCK9_9BACT</name>
<accession>A0A0U5JCK9</accession>
<dbReference type="GO" id="GO:0008168">
    <property type="term" value="F:methyltransferase activity"/>
    <property type="evidence" value="ECO:0007669"/>
    <property type="project" value="UniProtKB-KW"/>
</dbReference>
<dbReference type="RefSeq" id="WP_032124455.1">
    <property type="nucleotide sequence ID" value="NZ_LN879502.1"/>
</dbReference>
<dbReference type="Gene3D" id="2.60.40.1180">
    <property type="entry name" value="Golgi alpha-mannosidase II"/>
    <property type="match status" value="1"/>
</dbReference>
<protein>
    <recommendedName>
        <fullName evidence="4">S-adenosylmethionine-dependent methyltransferase domain-containing protein</fullName>
    </recommendedName>
</protein>
<dbReference type="CDD" id="cd02440">
    <property type="entry name" value="AdoMet_MTases"/>
    <property type="match status" value="1"/>
</dbReference>
<evidence type="ECO:0000256" key="2">
    <source>
        <dbReference type="ARBA" id="ARBA00022679"/>
    </source>
</evidence>
<dbReference type="Pfam" id="PF10672">
    <property type="entry name" value="Methyltrans_SAM"/>
    <property type="match status" value="1"/>
</dbReference>
<gene>
    <name evidence="5" type="ORF">PNK_2134</name>
</gene>
<dbReference type="KEGG" id="pnl:PNK_2134"/>
<dbReference type="PANTHER" id="PTHR43042:SF2">
    <property type="entry name" value="SAM-DEPENDENT METHYLTRANSFERASE"/>
    <property type="match status" value="1"/>
</dbReference>
<keyword evidence="6" id="KW-1185">Reference proteome</keyword>
<evidence type="ECO:0000259" key="4">
    <source>
        <dbReference type="Pfam" id="PF10672"/>
    </source>
</evidence>
<dbReference type="Gene3D" id="3.40.50.150">
    <property type="entry name" value="Vaccinia Virus protein VP39"/>
    <property type="match status" value="1"/>
</dbReference>
<feature type="domain" description="S-adenosylmethionine-dependent methyltransferase" evidence="4">
    <location>
        <begin position="59"/>
        <end position="198"/>
    </location>
</feature>
<evidence type="ECO:0000313" key="6">
    <source>
        <dbReference type="Proteomes" id="UP000069902"/>
    </source>
</evidence>
<keyword evidence="2" id="KW-0808">Transferase</keyword>
<dbReference type="EMBL" id="LN879502">
    <property type="protein sequence ID" value="CUI17737.1"/>
    <property type="molecule type" value="Genomic_DNA"/>
</dbReference>
<proteinExistence type="predicted"/>
<organism evidence="5 6">
    <name type="scientific">Candidatus Protochlamydia naegleriophila</name>
    <dbReference type="NCBI Taxonomy" id="389348"/>
    <lineage>
        <taxon>Bacteria</taxon>
        <taxon>Pseudomonadati</taxon>
        <taxon>Chlamydiota</taxon>
        <taxon>Chlamydiia</taxon>
        <taxon>Parachlamydiales</taxon>
        <taxon>Parachlamydiaceae</taxon>
        <taxon>Candidatus Protochlamydia</taxon>
    </lineage>
</organism>
<dbReference type="InterPro" id="IPR013780">
    <property type="entry name" value="Glyco_hydro_b"/>
</dbReference>
<dbReference type="GO" id="GO:0032259">
    <property type="term" value="P:methylation"/>
    <property type="evidence" value="ECO:0007669"/>
    <property type="project" value="UniProtKB-KW"/>
</dbReference>
<dbReference type="InterPro" id="IPR019614">
    <property type="entry name" value="SAM-dep_methyl-trfase"/>
</dbReference>
<dbReference type="Proteomes" id="UP000069902">
    <property type="component" value="Chromosome cPNK"/>
</dbReference>
<reference evidence="6" key="1">
    <citation type="submission" date="2015-09" db="EMBL/GenBank/DDBJ databases">
        <authorList>
            <person name="Bertelli C."/>
        </authorList>
    </citation>
    <scope>NUCLEOTIDE SEQUENCE [LARGE SCALE GENOMIC DNA]</scope>
    <source>
        <strain evidence="6">KNic</strain>
    </source>
</reference>
<dbReference type="InterPro" id="IPR029063">
    <property type="entry name" value="SAM-dependent_MTases_sf"/>
</dbReference>
<keyword evidence="1" id="KW-0489">Methyltransferase</keyword>